<feature type="transmembrane region" description="Helical" evidence="8">
    <location>
        <begin position="235"/>
        <end position="254"/>
    </location>
</feature>
<evidence type="ECO:0000259" key="9">
    <source>
        <dbReference type="Pfam" id="PF00535"/>
    </source>
</evidence>
<dbReference type="InterPro" id="IPR001173">
    <property type="entry name" value="Glyco_trans_2-like"/>
</dbReference>
<evidence type="ECO:0000256" key="3">
    <source>
        <dbReference type="ARBA" id="ARBA00022679"/>
    </source>
</evidence>
<keyword evidence="6 8" id="KW-1133">Transmembrane helix</keyword>
<keyword evidence="2" id="KW-0328">Glycosyltransferase</keyword>
<keyword evidence="3 10" id="KW-0808">Transferase</keyword>
<dbReference type="Proteomes" id="UP000310017">
    <property type="component" value="Chromosome"/>
</dbReference>
<keyword evidence="4 8" id="KW-0812">Transmembrane</keyword>
<dbReference type="Gene3D" id="3.90.550.10">
    <property type="entry name" value="Spore Coat Polysaccharide Biosynthesis Protein SpsA, Chain A"/>
    <property type="match status" value="1"/>
</dbReference>
<keyword evidence="1" id="KW-1003">Cell membrane</keyword>
<keyword evidence="11" id="KW-1185">Reference proteome</keyword>
<protein>
    <submittedName>
        <fullName evidence="10">Glycosyltransferase</fullName>
    </submittedName>
</protein>
<dbReference type="GO" id="GO:0009103">
    <property type="term" value="P:lipopolysaccharide biosynthetic process"/>
    <property type="evidence" value="ECO:0007669"/>
    <property type="project" value="UniProtKB-KW"/>
</dbReference>
<dbReference type="GO" id="GO:0005886">
    <property type="term" value="C:plasma membrane"/>
    <property type="evidence" value="ECO:0007669"/>
    <property type="project" value="TreeGrafter"/>
</dbReference>
<name>A0A5B7SP06_9FLAO</name>
<evidence type="ECO:0000256" key="1">
    <source>
        <dbReference type="ARBA" id="ARBA00022475"/>
    </source>
</evidence>
<evidence type="ECO:0000256" key="2">
    <source>
        <dbReference type="ARBA" id="ARBA00022676"/>
    </source>
</evidence>
<reference evidence="10 11" key="1">
    <citation type="submission" date="2019-05" db="EMBL/GenBank/DDBJ databases">
        <title>Genome sequencing of F202Z8.</title>
        <authorList>
            <person name="Kwon Y.M."/>
        </authorList>
    </citation>
    <scope>NUCLEOTIDE SEQUENCE [LARGE SCALE GENOMIC DNA]</scope>
    <source>
        <strain evidence="10 11">F202Z8</strain>
    </source>
</reference>
<dbReference type="EMBL" id="CP040710">
    <property type="protein sequence ID" value="QCX00365.1"/>
    <property type="molecule type" value="Genomic_DNA"/>
</dbReference>
<keyword evidence="7 8" id="KW-0472">Membrane</keyword>
<evidence type="ECO:0000256" key="7">
    <source>
        <dbReference type="ARBA" id="ARBA00023136"/>
    </source>
</evidence>
<accession>A0A5B7SP06</accession>
<dbReference type="AlphaFoldDB" id="A0A5B7SP06"/>
<feature type="transmembrane region" description="Helical" evidence="8">
    <location>
        <begin position="274"/>
        <end position="297"/>
    </location>
</feature>
<proteinExistence type="predicted"/>
<dbReference type="OrthoDB" id="9807778at2"/>
<evidence type="ECO:0000256" key="8">
    <source>
        <dbReference type="SAM" id="Phobius"/>
    </source>
</evidence>
<dbReference type="GO" id="GO:0099621">
    <property type="term" value="F:undecaprenyl-phosphate 4-deoxy-4-formamido-L-arabinose transferase activity"/>
    <property type="evidence" value="ECO:0007669"/>
    <property type="project" value="TreeGrafter"/>
</dbReference>
<sequence length="324" mass="36942">MNLSVVIPLLNEAESLKELHDWIAKVMQSNHFLYEILFIDDGSTDDSWDIITKLAHENPSVKGIRFQRNFGKSQALHAGFKAAKGDVVITMDADLQDNPEEIPELYNTIQEGGFDLVSGWKKKRYDSVLFKNMPSKLFNWAARRTSGVRLNDFNCGLKAYRNEVIKTIEVSGEMHRYIPVLAKSAGFTKIGEQIVQHQARKYGKTKFGMERFINGFLDLITIWFVSKFGRQPMHLFGALGVLMFTIGFGFAIYLGIDKLFINKAGRLITDRPQFFISLTAMIIGTQLFLAGFLGELLTRSKKNETRYTVSEEIKSPKQEKQYTE</sequence>
<dbReference type="Pfam" id="PF00535">
    <property type="entry name" value="Glycos_transf_2"/>
    <property type="match status" value="1"/>
</dbReference>
<dbReference type="PANTHER" id="PTHR48090:SF3">
    <property type="entry name" value="UNDECAPRENYL-PHOSPHATE 4-DEOXY-4-FORMAMIDO-L-ARABINOSE TRANSFERASE"/>
    <property type="match status" value="1"/>
</dbReference>
<dbReference type="RefSeq" id="WP_138852710.1">
    <property type="nucleotide sequence ID" value="NZ_CP040710.1"/>
</dbReference>
<keyword evidence="5" id="KW-0448">Lipopolysaccharide biosynthesis</keyword>
<dbReference type="InterPro" id="IPR050256">
    <property type="entry name" value="Glycosyltransferase_2"/>
</dbReference>
<dbReference type="CDD" id="cd04187">
    <property type="entry name" value="DPM1_like_bac"/>
    <property type="match status" value="1"/>
</dbReference>
<evidence type="ECO:0000256" key="5">
    <source>
        <dbReference type="ARBA" id="ARBA00022985"/>
    </source>
</evidence>
<dbReference type="PANTHER" id="PTHR48090">
    <property type="entry name" value="UNDECAPRENYL-PHOSPHATE 4-DEOXY-4-FORMAMIDO-L-ARABINOSE TRANSFERASE-RELATED"/>
    <property type="match status" value="1"/>
</dbReference>
<feature type="domain" description="Glycosyltransferase 2-like" evidence="9">
    <location>
        <begin position="4"/>
        <end position="165"/>
    </location>
</feature>
<dbReference type="SUPFAM" id="SSF53448">
    <property type="entry name" value="Nucleotide-diphospho-sugar transferases"/>
    <property type="match status" value="1"/>
</dbReference>
<evidence type="ECO:0000313" key="11">
    <source>
        <dbReference type="Proteomes" id="UP000310017"/>
    </source>
</evidence>
<gene>
    <name evidence="10" type="ORF">FGM00_09660</name>
</gene>
<organism evidence="10 11">
    <name type="scientific">Aggregatimonas sangjinii</name>
    <dbReference type="NCBI Taxonomy" id="2583587"/>
    <lineage>
        <taxon>Bacteria</taxon>
        <taxon>Pseudomonadati</taxon>
        <taxon>Bacteroidota</taxon>
        <taxon>Flavobacteriia</taxon>
        <taxon>Flavobacteriales</taxon>
        <taxon>Flavobacteriaceae</taxon>
        <taxon>Aggregatimonas</taxon>
    </lineage>
</organism>
<evidence type="ECO:0000256" key="4">
    <source>
        <dbReference type="ARBA" id="ARBA00022692"/>
    </source>
</evidence>
<evidence type="ECO:0000256" key="6">
    <source>
        <dbReference type="ARBA" id="ARBA00022989"/>
    </source>
</evidence>
<evidence type="ECO:0000313" key="10">
    <source>
        <dbReference type="EMBL" id="QCX00365.1"/>
    </source>
</evidence>
<dbReference type="InterPro" id="IPR029044">
    <property type="entry name" value="Nucleotide-diphossugar_trans"/>
</dbReference>
<dbReference type="KEGG" id="asag:FGM00_09660"/>